<evidence type="ECO:0000256" key="4">
    <source>
        <dbReference type="ARBA" id="ARBA00022692"/>
    </source>
</evidence>
<evidence type="ECO:0000256" key="1">
    <source>
        <dbReference type="ARBA" id="ARBA00004651"/>
    </source>
</evidence>
<evidence type="ECO:0000256" key="2">
    <source>
        <dbReference type="ARBA" id="ARBA00005745"/>
    </source>
</evidence>
<dbReference type="PANTHER" id="PTHR30012:SF0">
    <property type="entry name" value="TYPE II SECRETION SYSTEM PROTEIN F-RELATED"/>
    <property type="match status" value="1"/>
</dbReference>
<keyword evidence="4 7" id="KW-0812">Transmembrane</keyword>
<dbReference type="InterPro" id="IPR018076">
    <property type="entry name" value="T2SS_GspF_dom"/>
</dbReference>
<comment type="subcellular location">
    <subcellularLocation>
        <location evidence="1">Cell membrane</location>
        <topology evidence="1">Multi-pass membrane protein</topology>
    </subcellularLocation>
</comment>
<feature type="domain" description="Type II secretion system protein GspF" evidence="8">
    <location>
        <begin position="207"/>
        <end position="324"/>
    </location>
</feature>
<dbReference type="Proteomes" id="UP000319143">
    <property type="component" value="Unassembled WGS sequence"/>
</dbReference>
<dbReference type="Pfam" id="PF00482">
    <property type="entry name" value="T2SSF"/>
    <property type="match status" value="2"/>
</dbReference>
<evidence type="ECO:0000256" key="3">
    <source>
        <dbReference type="ARBA" id="ARBA00022475"/>
    </source>
</evidence>
<organism evidence="9 10">
    <name type="scientific">Novipirellula artificiosorum</name>
    <dbReference type="NCBI Taxonomy" id="2528016"/>
    <lineage>
        <taxon>Bacteria</taxon>
        <taxon>Pseudomonadati</taxon>
        <taxon>Planctomycetota</taxon>
        <taxon>Planctomycetia</taxon>
        <taxon>Pirellulales</taxon>
        <taxon>Pirellulaceae</taxon>
        <taxon>Novipirellula</taxon>
    </lineage>
</organism>
<feature type="transmembrane region" description="Helical" evidence="7">
    <location>
        <begin position="149"/>
        <end position="176"/>
    </location>
</feature>
<proteinExistence type="inferred from homology"/>
<keyword evidence="3" id="KW-1003">Cell membrane</keyword>
<dbReference type="AlphaFoldDB" id="A0A5C6DTS7"/>
<evidence type="ECO:0000313" key="10">
    <source>
        <dbReference type="Proteomes" id="UP000319143"/>
    </source>
</evidence>
<evidence type="ECO:0000256" key="6">
    <source>
        <dbReference type="ARBA" id="ARBA00023136"/>
    </source>
</evidence>
<dbReference type="InterPro" id="IPR003004">
    <property type="entry name" value="GspF/PilC"/>
</dbReference>
<protein>
    <submittedName>
        <fullName evidence="9">Type II secretion system protein F</fullName>
    </submittedName>
</protein>
<feature type="transmembrane region" description="Helical" evidence="7">
    <location>
        <begin position="104"/>
        <end position="129"/>
    </location>
</feature>
<comment type="caution">
    <text evidence="9">The sequence shown here is derived from an EMBL/GenBank/DDBJ whole genome shotgun (WGS) entry which is preliminary data.</text>
</comment>
<gene>
    <name evidence="9" type="primary">epsF_2</name>
    <name evidence="9" type="ORF">Poly41_15880</name>
</gene>
<evidence type="ECO:0000256" key="5">
    <source>
        <dbReference type="ARBA" id="ARBA00022989"/>
    </source>
</evidence>
<evidence type="ECO:0000259" key="8">
    <source>
        <dbReference type="Pfam" id="PF00482"/>
    </source>
</evidence>
<comment type="similarity">
    <text evidence="2">Belongs to the GSP F family.</text>
</comment>
<dbReference type="OrthoDB" id="211600at2"/>
<accession>A0A5C6DTS7</accession>
<evidence type="ECO:0000256" key="7">
    <source>
        <dbReference type="SAM" id="Phobius"/>
    </source>
</evidence>
<keyword evidence="10" id="KW-1185">Reference proteome</keyword>
<dbReference type="PANTHER" id="PTHR30012">
    <property type="entry name" value="GENERAL SECRETION PATHWAY PROTEIN"/>
    <property type="match status" value="1"/>
</dbReference>
<feature type="domain" description="Type II secretion system protein GspF" evidence="8">
    <location>
        <begin position="9"/>
        <end position="127"/>
    </location>
</feature>
<keyword evidence="6 7" id="KW-0472">Membrane</keyword>
<sequence>MKLSAAQGFCYRFGTGIKAGADLLALLKSEAGYGSDRQRSAMLALREGAKSGELLSKSMERQKPFFPPLMIAMTRVGEATGRLERTLLSLGELYQHRIQLRRKFLTSIAWPGIQLFLGLMVLSLLIWLLGAITPPTGGKMFDVLGFGLYGTSGVLVLWGYVSLFATLFGGLIWAYFRNLGGVQNVVPILYMIPMIGPAIQTITLSQFCWTLSLALDAGLDPIRSIELALDSTDSDYYRNRAKDAKQAIEAGASLAGALKATDLFPEEFLTRVEISEISGTDAESIDMLATEYDGKAKTAVGTISAIATGLIWLFVAGLLIFLILRMAMNIFGGYAEAIEPI</sequence>
<dbReference type="Gene3D" id="1.20.81.30">
    <property type="entry name" value="Type II secretion system (T2SS), domain F"/>
    <property type="match status" value="2"/>
</dbReference>
<dbReference type="GO" id="GO:0005886">
    <property type="term" value="C:plasma membrane"/>
    <property type="evidence" value="ECO:0007669"/>
    <property type="project" value="UniProtKB-SubCell"/>
</dbReference>
<name>A0A5C6DTS7_9BACT</name>
<keyword evidence="5 7" id="KW-1133">Transmembrane helix</keyword>
<feature type="transmembrane region" description="Helical" evidence="7">
    <location>
        <begin position="303"/>
        <end position="324"/>
    </location>
</feature>
<evidence type="ECO:0000313" key="9">
    <source>
        <dbReference type="EMBL" id="TWU40753.1"/>
    </source>
</evidence>
<reference evidence="9 10" key="1">
    <citation type="submission" date="2019-02" db="EMBL/GenBank/DDBJ databases">
        <title>Deep-cultivation of Planctomycetes and their phenomic and genomic characterization uncovers novel biology.</title>
        <authorList>
            <person name="Wiegand S."/>
            <person name="Jogler M."/>
            <person name="Boedeker C."/>
            <person name="Pinto D."/>
            <person name="Vollmers J."/>
            <person name="Rivas-Marin E."/>
            <person name="Kohn T."/>
            <person name="Peeters S.H."/>
            <person name="Heuer A."/>
            <person name="Rast P."/>
            <person name="Oberbeckmann S."/>
            <person name="Bunk B."/>
            <person name="Jeske O."/>
            <person name="Meyerdierks A."/>
            <person name="Storesund J.E."/>
            <person name="Kallscheuer N."/>
            <person name="Luecker S."/>
            <person name="Lage O.M."/>
            <person name="Pohl T."/>
            <person name="Merkel B.J."/>
            <person name="Hornburger P."/>
            <person name="Mueller R.-W."/>
            <person name="Bruemmer F."/>
            <person name="Labrenz M."/>
            <person name="Spormann A.M."/>
            <person name="Op Den Camp H."/>
            <person name="Overmann J."/>
            <person name="Amann R."/>
            <person name="Jetten M.S.M."/>
            <person name="Mascher T."/>
            <person name="Medema M.H."/>
            <person name="Devos D.P."/>
            <person name="Kaster A.-K."/>
            <person name="Ovreas L."/>
            <person name="Rohde M."/>
            <person name="Galperin M.Y."/>
            <person name="Jogler C."/>
        </authorList>
    </citation>
    <scope>NUCLEOTIDE SEQUENCE [LARGE SCALE GENOMIC DNA]</scope>
    <source>
        <strain evidence="9 10">Poly41</strain>
    </source>
</reference>
<dbReference type="InterPro" id="IPR042094">
    <property type="entry name" value="T2SS_GspF_sf"/>
</dbReference>
<feature type="transmembrane region" description="Helical" evidence="7">
    <location>
        <begin position="188"/>
        <end position="212"/>
    </location>
</feature>
<dbReference type="EMBL" id="SJPV01000002">
    <property type="protein sequence ID" value="TWU40753.1"/>
    <property type="molecule type" value="Genomic_DNA"/>
</dbReference>